<keyword evidence="2" id="KW-0732">Signal</keyword>
<organism evidence="3 4">
    <name type="scientific">Thalassiosira oceanica</name>
    <name type="common">Marine diatom</name>
    <dbReference type="NCBI Taxonomy" id="159749"/>
    <lineage>
        <taxon>Eukaryota</taxon>
        <taxon>Sar</taxon>
        <taxon>Stramenopiles</taxon>
        <taxon>Ochrophyta</taxon>
        <taxon>Bacillariophyta</taxon>
        <taxon>Coscinodiscophyceae</taxon>
        <taxon>Thalassiosirophycidae</taxon>
        <taxon>Thalassiosirales</taxon>
        <taxon>Thalassiosiraceae</taxon>
        <taxon>Thalassiosira</taxon>
    </lineage>
</organism>
<accession>K0RQZ2</accession>
<reference evidence="3 4" key="1">
    <citation type="journal article" date="2012" name="Genome Biol.">
        <title>Genome and low-iron response of an oceanic diatom adapted to chronic iron limitation.</title>
        <authorList>
            <person name="Lommer M."/>
            <person name="Specht M."/>
            <person name="Roy A.S."/>
            <person name="Kraemer L."/>
            <person name="Andreson R."/>
            <person name="Gutowska M.A."/>
            <person name="Wolf J."/>
            <person name="Bergner S.V."/>
            <person name="Schilhabel M.B."/>
            <person name="Klostermeier U.C."/>
            <person name="Beiko R.G."/>
            <person name="Rosenstiel P."/>
            <person name="Hippler M."/>
            <person name="Laroche J."/>
        </authorList>
    </citation>
    <scope>NUCLEOTIDE SEQUENCE [LARGE SCALE GENOMIC DNA]</scope>
    <source>
        <strain evidence="3 4">CCMP1005</strain>
    </source>
</reference>
<name>K0RQZ2_THAOC</name>
<feature type="compositionally biased region" description="Low complexity" evidence="1">
    <location>
        <begin position="1121"/>
        <end position="1134"/>
    </location>
</feature>
<feature type="region of interest" description="Disordered" evidence="1">
    <location>
        <begin position="679"/>
        <end position="703"/>
    </location>
</feature>
<evidence type="ECO:0000256" key="2">
    <source>
        <dbReference type="SAM" id="SignalP"/>
    </source>
</evidence>
<keyword evidence="4" id="KW-1185">Reference proteome</keyword>
<feature type="region of interest" description="Disordered" evidence="1">
    <location>
        <begin position="1264"/>
        <end position="1400"/>
    </location>
</feature>
<feature type="chain" id="PRO_5003836479" evidence="2">
    <location>
        <begin position="23"/>
        <end position="1515"/>
    </location>
</feature>
<evidence type="ECO:0000313" key="3">
    <source>
        <dbReference type="EMBL" id="EJK51276.1"/>
    </source>
</evidence>
<gene>
    <name evidence="3" type="ORF">THAOC_29568</name>
</gene>
<evidence type="ECO:0000256" key="1">
    <source>
        <dbReference type="SAM" id="MobiDB-lite"/>
    </source>
</evidence>
<comment type="caution">
    <text evidence="3">The sequence shown here is derived from an EMBL/GenBank/DDBJ whole genome shotgun (WGS) entry which is preliminary data.</text>
</comment>
<evidence type="ECO:0000313" key="4">
    <source>
        <dbReference type="Proteomes" id="UP000266841"/>
    </source>
</evidence>
<sequence>MNIKSLFTVPFALAASTAATMALDGRFRMSNCEKPRRTTRQFPKWSDEVYPRTIPRPPQRRSPKTILHSQKVDGSENLEVLVGKFWPLMMKMVFGPSSLTDEMFLSEKLLPRKDTLLETSKVASRMNYATICLTRCHRQANVKIAQVQNLCPEKMWKYLDLALPCCNSHGGLQSTRPRLPAEFKAAMRNKKKNGRAWVPVLGATVRRLGQRPYVEGRDGRPGVGTHRRQTPVGRRNDGGRGGGPSAYLRSERDRRRGEAGRSENGRGSIPDENDEADEGPRENNGNGVPTAAVALTRDGRSSLLSAGVGDASILPVPPDLDDPRKAASELRLSDAFGRLPDRPPHARRGLSEPNCHLATKLWHPDAVYKDGCTDDGNHVPGWLNNFDGLFFESAEECCSSLFSGRGCEVRGPFCVKDGGEENGGEENGGRRWKCDEPAYLKYLLADSADKGGGCTNDADFPSAWLATKSLMFFETAEGCCDMFNLGKTCNKRDCSGSGSGGATTDGGGVSPGTTGGYGDDVVVVEGSGLCEADGSGHGWHADMFHDGCSNDSNFPKEWLGDVSFSHMLHPNPSDCCKAFFPGMQCMAYDSGCVYSASPSPAPTAPTCKGGKWHPDALSRTGCSNDEPPAAWDDATLATVTYDSAADCCQVHHSGWTCAVRDHCSKTGVEYLSVTARPTDVPTLRPSTEAPTPSPVTLEPTTAMPTNSPTSVWYVDHFTGVCHHTATPGVVMPHYIDNTYGDAGECCESSFDSEKCKDALPEDALMEEGTPEPTPSPLKTSPIPTPSPKYYVDHFSQTCITAGSETMPHWIRDDDKFDDPVECCKSVPAWWEEQCLEKSVRVTPTWHPTYSPTQFFTGPPTDVPSNAPSYLPTVITESPTDGCTDLTWRYTQDRVCTNRPRNPTEPAATFLFETAAECCHAMFFAAGLTGCHVDDACMKEPLNGLRAEDFGGLKPSPSCVGDGALMGTTWHPDPRSMDGCTNTGDVPATWKRSDNELFFGSPFDCCSSLYMNRESNCFIRDSCLVWNGRTPSAPSSAVIRSPTHPPRTEEPSVREAVSVVNTDELCASAVWYLDFDAKRCSNEPGHLDETSSRRYDNKKSCCESTFGYADCPAHDVCGDDPLSSSKPSSTAPTTDRPTRRPTHTLTALTTALPTHWPTYPPTSRPVALELTCGDIKTKKKCKKNGWCAWTEGGMCVSLSEVPSDPDGCENRPWHPVPGGGRTCTNSLDYPMVWNYEPYSVKYFFDSAEACCGGLYNDGAEDETKVKRRKKRGTKTAMPDLAGSEDARNKRRKFNDEVRGAPNNGAPARPAGGRARRDDGAPPRPTPLRRGGRRPAGGVGSAKRSATSRAERIRRADGRGGGGPDAGRTVEPPLRRRGGRIDPPAEQAPPDLDGPRKAASERRLSEALGRLPARPLHARRGLFEPNCHLATGLWHADTMTRDGCTDDGNHVPSWLDNTHSLFFESAEECCSSLFYGQECEVRGPFCGEGVVDDGGGGGNGGCTATEHGWHAGKPFYN</sequence>
<proteinExistence type="predicted"/>
<feature type="region of interest" description="Disordered" evidence="1">
    <location>
        <begin position="1121"/>
        <end position="1141"/>
    </location>
</feature>
<feature type="region of interest" description="Disordered" evidence="1">
    <location>
        <begin position="209"/>
        <end position="289"/>
    </location>
</feature>
<dbReference type="Proteomes" id="UP000266841">
    <property type="component" value="Unassembled WGS sequence"/>
</dbReference>
<feature type="compositionally biased region" description="Basic and acidic residues" evidence="1">
    <location>
        <begin position="1391"/>
        <end position="1400"/>
    </location>
</feature>
<feature type="compositionally biased region" description="Basic and acidic residues" evidence="1">
    <location>
        <begin position="249"/>
        <end position="264"/>
    </location>
</feature>
<feature type="compositionally biased region" description="Basic and acidic residues" evidence="1">
    <location>
        <begin position="1347"/>
        <end position="1356"/>
    </location>
</feature>
<feature type="signal peptide" evidence="2">
    <location>
        <begin position="1"/>
        <end position="22"/>
    </location>
</feature>
<dbReference type="EMBL" id="AGNL01041918">
    <property type="protein sequence ID" value="EJK51276.1"/>
    <property type="molecule type" value="Genomic_DNA"/>
</dbReference>
<protein>
    <submittedName>
        <fullName evidence="3">Uncharacterized protein</fullName>
    </submittedName>
</protein>
<feature type="compositionally biased region" description="Low complexity" evidence="1">
    <location>
        <begin position="1298"/>
        <end position="1311"/>
    </location>
</feature>